<dbReference type="GO" id="GO:0005764">
    <property type="term" value="C:lysosome"/>
    <property type="evidence" value="ECO:0007669"/>
    <property type="project" value="TreeGrafter"/>
</dbReference>
<evidence type="ECO:0000256" key="7">
    <source>
        <dbReference type="ARBA" id="ARBA00023180"/>
    </source>
</evidence>
<evidence type="ECO:0000313" key="11">
    <source>
        <dbReference type="EMBL" id="TKR57537.1"/>
    </source>
</evidence>
<proteinExistence type="inferred from homology"/>
<keyword evidence="5" id="KW-0378">Hydrolase</keyword>
<keyword evidence="6" id="KW-1015">Disulfide bond</keyword>
<comment type="similarity">
    <text evidence="1">Belongs to the palmitoyl-protein thioesterase family.</text>
</comment>
<dbReference type="EC" id="3.1.2.22" evidence="2"/>
<dbReference type="AlphaFoldDB" id="A0A4U5LNR1"/>
<evidence type="ECO:0000313" key="12">
    <source>
        <dbReference type="Proteomes" id="UP000298663"/>
    </source>
</evidence>
<sequence length="310" mass="34682">MRSFSAVLIVALLSAASTKSFNYYYETVQAGNESSATPVVLWHGMGDSCCNPISMGSIKRLFENTIIGVYVNSLMLGDNVVTDTTHGFLANMNTLVEQACETIAKDEKLKNGYNAMGFSQGGLFLRAVAQRCPNPPMKNLVSIGGPQQGIYGFPYCPGPTTVCNTVRNLLDLGAYVGFVQNSVVQAQYWHDPYKVDDYKVKNIFLADINNANTFNETYKANLVKLKNFVMVKFLKDNMVVPKESEWFGFYPDNDDSSVLSMEETDLFKHDLIGLKEMKDDGKLHFLAVDADHLRVTKEFLVDEIIKKFFM</sequence>
<evidence type="ECO:0000256" key="8">
    <source>
        <dbReference type="ARBA" id="ARBA00031934"/>
    </source>
</evidence>
<dbReference type="InterPro" id="IPR029058">
    <property type="entry name" value="AB_hydrolase_fold"/>
</dbReference>
<dbReference type="OrthoDB" id="10263094at2759"/>
<dbReference type="Proteomes" id="UP000298663">
    <property type="component" value="Unassembled WGS sequence"/>
</dbReference>
<comment type="caution">
    <text evidence="11">The sequence shown here is derived from an EMBL/GenBank/DDBJ whole genome shotgun (WGS) entry which is preliminary data.</text>
</comment>
<dbReference type="Pfam" id="PF02089">
    <property type="entry name" value="Palm_thioest"/>
    <property type="match status" value="1"/>
</dbReference>
<evidence type="ECO:0000256" key="10">
    <source>
        <dbReference type="SAM" id="SignalP"/>
    </source>
</evidence>
<keyword evidence="12" id="KW-1185">Reference proteome</keyword>
<dbReference type="PANTHER" id="PTHR11247:SF8">
    <property type="entry name" value="PALMITOYL-PROTEIN THIOESTERASE 1"/>
    <property type="match status" value="1"/>
</dbReference>
<evidence type="ECO:0000256" key="6">
    <source>
        <dbReference type="ARBA" id="ARBA00023157"/>
    </source>
</evidence>
<evidence type="ECO:0000256" key="5">
    <source>
        <dbReference type="ARBA" id="ARBA00022801"/>
    </source>
</evidence>
<evidence type="ECO:0000256" key="4">
    <source>
        <dbReference type="ARBA" id="ARBA00022729"/>
    </source>
</evidence>
<feature type="signal peptide" evidence="10">
    <location>
        <begin position="1"/>
        <end position="20"/>
    </location>
</feature>
<dbReference type="GO" id="GO:0006898">
    <property type="term" value="P:receptor-mediated endocytosis"/>
    <property type="evidence" value="ECO:0007669"/>
    <property type="project" value="TreeGrafter"/>
</dbReference>
<comment type="catalytic activity">
    <reaction evidence="9">
        <text>S-hexadecanoyl-L-cysteinyl-[protein] + H2O = L-cysteinyl-[protein] + hexadecanoate + H(+)</text>
        <dbReference type="Rhea" id="RHEA:19233"/>
        <dbReference type="Rhea" id="RHEA-COMP:10131"/>
        <dbReference type="Rhea" id="RHEA-COMP:11032"/>
        <dbReference type="ChEBI" id="CHEBI:7896"/>
        <dbReference type="ChEBI" id="CHEBI:15377"/>
        <dbReference type="ChEBI" id="CHEBI:15378"/>
        <dbReference type="ChEBI" id="CHEBI:29950"/>
        <dbReference type="ChEBI" id="CHEBI:74151"/>
        <dbReference type="EC" id="3.1.2.22"/>
    </reaction>
    <physiologicalReaction direction="left-to-right" evidence="9">
        <dbReference type="Rhea" id="RHEA:19234"/>
    </physiologicalReaction>
</comment>
<protein>
    <recommendedName>
        <fullName evidence="3">Palmitoyl-protein thioesterase 1</fullName>
        <ecNumber evidence="2">3.1.2.22</ecNumber>
    </recommendedName>
    <alternativeName>
        <fullName evidence="8">Palmitoyl-protein hydrolase 1</fullName>
    </alternativeName>
</protein>
<evidence type="ECO:0000256" key="1">
    <source>
        <dbReference type="ARBA" id="ARBA00010758"/>
    </source>
</evidence>
<feature type="chain" id="PRO_5020420196" description="Palmitoyl-protein thioesterase 1" evidence="10">
    <location>
        <begin position="21"/>
        <end position="310"/>
    </location>
</feature>
<reference evidence="11 12" key="2">
    <citation type="journal article" date="2019" name="G3 (Bethesda)">
        <title>Hybrid Assembly of the Genome of the Entomopathogenic Nematode Steinernema carpocapsae Identifies the X-Chromosome.</title>
        <authorList>
            <person name="Serra L."/>
            <person name="Macchietto M."/>
            <person name="Macias-Munoz A."/>
            <person name="McGill C.J."/>
            <person name="Rodriguez I.M."/>
            <person name="Rodriguez B."/>
            <person name="Murad R."/>
            <person name="Mortazavi A."/>
        </authorList>
    </citation>
    <scope>NUCLEOTIDE SEQUENCE [LARGE SCALE GENOMIC DNA]</scope>
    <source>
        <strain evidence="11 12">ALL</strain>
    </source>
</reference>
<dbReference type="Gene3D" id="3.40.50.1820">
    <property type="entry name" value="alpha/beta hydrolase"/>
    <property type="match status" value="1"/>
</dbReference>
<dbReference type="PRINTS" id="PR00414">
    <property type="entry name" value="PPTHIESTRASE"/>
</dbReference>
<dbReference type="STRING" id="34508.A0A4U5LNR1"/>
<dbReference type="PANTHER" id="PTHR11247">
    <property type="entry name" value="PALMITOYL-PROTEIN THIOESTERASE/DOLICHYLDIPHOSPHATASE 1"/>
    <property type="match status" value="1"/>
</dbReference>
<dbReference type="FunFam" id="3.40.50.1820:FF:000107">
    <property type="entry name" value="Palmitoyl-protein thioesterase 1"/>
    <property type="match status" value="1"/>
</dbReference>
<reference evidence="11 12" key="1">
    <citation type="journal article" date="2015" name="Genome Biol.">
        <title>Comparative genomics of Steinernema reveals deeply conserved gene regulatory networks.</title>
        <authorList>
            <person name="Dillman A.R."/>
            <person name="Macchietto M."/>
            <person name="Porter C.F."/>
            <person name="Rogers A."/>
            <person name="Williams B."/>
            <person name="Antoshechkin I."/>
            <person name="Lee M.M."/>
            <person name="Goodwin Z."/>
            <person name="Lu X."/>
            <person name="Lewis E.E."/>
            <person name="Goodrich-Blair H."/>
            <person name="Stock S.P."/>
            <person name="Adams B.J."/>
            <person name="Sternberg P.W."/>
            <person name="Mortazavi A."/>
        </authorList>
    </citation>
    <scope>NUCLEOTIDE SEQUENCE [LARGE SCALE GENOMIC DNA]</scope>
    <source>
        <strain evidence="11 12">ALL</strain>
    </source>
</reference>
<dbReference type="EMBL" id="AZBU02000015">
    <property type="protein sequence ID" value="TKR57537.1"/>
    <property type="molecule type" value="Genomic_DNA"/>
</dbReference>
<dbReference type="GO" id="GO:0008474">
    <property type="term" value="F:palmitoyl-(protein) hydrolase activity"/>
    <property type="evidence" value="ECO:0007669"/>
    <property type="project" value="UniProtKB-EC"/>
</dbReference>
<keyword evidence="4 10" id="KW-0732">Signal</keyword>
<organism evidence="11 12">
    <name type="scientific">Steinernema carpocapsae</name>
    <name type="common">Entomopathogenic nematode</name>
    <dbReference type="NCBI Taxonomy" id="34508"/>
    <lineage>
        <taxon>Eukaryota</taxon>
        <taxon>Metazoa</taxon>
        <taxon>Ecdysozoa</taxon>
        <taxon>Nematoda</taxon>
        <taxon>Chromadorea</taxon>
        <taxon>Rhabditida</taxon>
        <taxon>Tylenchina</taxon>
        <taxon>Panagrolaimomorpha</taxon>
        <taxon>Strongyloidoidea</taxon>
        <taxon>Steinernematidae</taxon>
        <taxon>Steinernema</taxon>
    </lineage>
</organism>
<accession>A0A4U5LNR1</accession>
<evidence type="ECO:0000256" key="9">
    <source>
        <dbReference type="ARBA" id="ARBA00047409"/>
    </source>
</evidence>
<name>A0A4U5LNR1_STECR</name>
<keyword evidence="7" id="KW-0325">Glycoprotein</keyword>
<dbReference type="SUPFAM" id="SSF53474">
    <property type="entry name" value="alpha/beta-Hydrolases"/>
    <property type="match status" value="1"/>
</dbReference>
<dbReference type="InterPro" id="IPR002472">
    <property type="entry name" value="Palm_thioest"/>
</dbReference>
<evidence type="ECO:0000256" key="2">
    <source>
        <dbReference type="ARBA" id="ARBA00012423"/>
    </source>
</evidence>
<evidence type="ECO:0000256" key="3">
    <source>
        <dbReference type="ARBA" id="ARBA00014212"/>
    </source>
</evidence>
<gene>
    <name evidence="11" type="ORF">L596_030787</name>
</gene>